<dbReference type="Pfam" id="PF00534">
    <property type="entry name" value="Glycos_transf_1"/>
    <property type="match status" value="1"/>
</dbReference>
<evidence type="ECO:0000259" key="1">
    <source>
        <dbReference type="Pfam" id="PF00534"/>
    </source>
</evidence>
<proteinExistence type="predicted"/>
<dbReference type="SUPFAM" id="SSF53756">
    <property type="entry name" value="UDP-Glycosyltransferase/glycogen phosphorylase"/>
    <property type="match status" value="1"/>
</dbReference>
<keyword evidence="3" id="KW-0808">Transferase</keyword>
<dbReference type="Proteomes" id="UP000363661">
    <property type="component" value="Unassembled WGS sequence"/>
</dbReference>
<dbReference type="RefSeq" id="WP_186290827.1">
    <property type="nucleotide sequence ID" value="NZ_CABHNA010000065.1"/>
</dbReference>
<evidence type="ECO:0000259" key="2">
    <source>
        <dbReference type="Pfam" id="PF13439"/>
    </source>
</evidence>
<dbReference type="CDD" id="cd03820">
    <property type="entry name" value="GT4_AmsD-like"/>
    <property type="match status" value="1"/>
</dbReference>
<keyword evidence="3" id="KW-0328">Glycosyltransferase</keyword>
<evidence type="ECO:0000313" key="3">
    <source>
        <dbReference type="EMBL" id="VUX13888.1"/>
    </source>
</evidence>
<evidence type="ECO:0000313" key="4">
    <source>
        <dbReference type="Proteomes" id="UP000363661"/>
    </source>
</evidence>
<dbReference type="Pfam" id="PF13439">
    <property type="entry name" value="Glyco_transf_4"/>
    <property type="match status" value="1"/>
</dbReference>
<keyword evidence="4" id="KW-1185">Reference proteome</keyword>
<gene>
    <name evidence="3" type="primary">pglH_2</name>
    <name evidence="3" type="ORF">RTSSTS7063_01934</name>
</gene>
<dbReference type="GO" id="GO:0016757">
    <property type="term" value="F:glycosyltransferase activity"/>
    <property type="evidence" value="ECO:0007669"/>
    <property type="project" value="UniProtKB-KW"/>
</dbReference>
<dbReference type="PANTHER" id="PTHR12526:SF630">
    <property type="entry name" value="GLYCOSYLTRANSFERASE"/>
    <property type="match status" value="1"/>
</dbReference>
<protein>
    <submittedName>
        <fullName evidence="3">GalNAc-alpha-(1-&gt;4)-GalNAc-alpha-(1-&gt;3)-diNAcBac-PP-undecaprenol alpha-1,4-N-acetyl-D-galactosaminyltransferase</fullName>
        <ecNumber evidence="3">2.4.1.292</ecNumber>
    </submittedName>
</protein>
<dbReference type="InterPro" id="IPR028098">
    <property type="entry name" value="Glyco_trans_4-like_N"/>
</dbReference>
<dbReference type="AlphaFoldDB" id="A0A564U2Z9"/>
<dbReference type="EC" id="2.4.1.292" evidence="3"/>
<sequence>MKKICFVNYDMTVTGGVEQVTTTLANEFCKEYKVYIYAIFGKDGKIPYDLDPRITYRAELEEECRVRERIKRTFHPFKEFINNNKIDVVFLMENYPAMTVSPVRFFTKAKYVFCDHGALMNEWEKKDIRFFRFWDSLISHCTVTLTEQNRQDYIKKFHVNPKKIRSIYNWIKPEILKIKKPYKEKSKKIITVGRFSEEKGYDLLVEVARKVLPSHPDWEWHLYGTGDTFDEIHQKVVEYGLTSQLIQKGNVKDVYTLYNEYAFLVLPSYREGLPLVLLEAKASGLPMVSFDVTTGPREIVEEGKDGYLIPPYDLDKMANRIELLMDSEERRIAFSNHTISGIKKFEKEEIYRQWTNLIDELTMERK</sequence>
<name>A0A564U2Z9_9FIRM</name>
<dbReference type="Gene3D" id="3.40.50.2000">
    <property type="entry name" value="Glycogen Phosphorylase B"/>
    <property type="match status" value="2"/>
</dbReference>
<feature type="domain" description="Glycosyl transferase family 1" evidence="1">
    <location>
        <begin position="179"/>
        <end position="336"/>
    </location>
</feature>
<feature type="domain" description="Glycosyltransferase subfamily 4-like N-terminal" evidence="2">
    <location>
        <begin position="15"/>
        <end position="174"/>
    </location>
</feature>
<dbReference type="InterPro" id="IPR001296">
    <property type="entry name" value="Glyco_trans_1"/>
</dbReference>
<accession>A0A564U2Z9</accession>
<reference evidence="3 4" key="1">
    <citation type="submission" date="2019-07" db="EMBL/GenBank/DDBJ databases">
        <authorList>
            <person name="Hibberd C M."/>
            <person name="Gehrig L. J."/>
            <person name="Chang H.-W."/>
            <person name="Venkatesh S."/>
        </authorList>
    </citation>
    <scope>NUCLEOTIDE SEQUENCE [LARGE SCALE GENOMIC DNA]</scope>
    <source>
        <strain evidence="3">Ruminococcus_torques_SSTS_Bg7063</strain>
    </source>
</reference>
<dbReference type="PANTHER" id="PTHR12526">
    <property type="entry name" value="GLYCOSYLTRANSFERASE"/>
    <property type="match status" value="1"/>
</dbReference>
<organism evidence="3 4">
    <name type="scientific">[Ruminococcus] torques</name>
    <dbReference type="NCBI Taxonomy" id="33039"/>
    <lineage>
        <taxon>Bacteria</taxon>
        <taxon>Bacillati</taxon>
        <taxon>Bacillota</taxon>
        <taxon>Clostridia</taxon>
        <taxon>Lachnospirales</taxon>
        <taxon>Lachnospiraceae</taxon>
        <taxon>Mediterraneibacter</taxon>
    </lineage>
</organism>
<dbReference type="EMBL" id="CABHNA010000065">
    <property type="protein sequence ID" value="VUX13888.1"/>
    <property type="molecule type" value="Genomic_DNA"/>
</dbReference>